<dbReference type="InterPro" id="IPR042470">
    <property type="entry name" value="RMI1_N_C_sf"/>
</dbReference>
<dbReference type="STRING" id="230819.A0A5C3L486"/>
<dbReference type="OrthoDB" id="341511at2759"/>
<dbReference type="AlphaFoldDB" id="A0A5C3L486"/>
<evidence type="ECO:0000259" key="2">
    <source>
        <dbReference type="Pfam" id="PF08585"/>
    </source>
</evidence>
<reference evidence="3 4" key="1">
    <citation type="journal article" date="2019" name="Nat. Ecol. Evol.">
        <title>Megaphylogeny resolves global patterns of mushroom evolution.</title>
        <authorList>
            <person name="Varga T."/>
            <person name="Krizsan K."/>
            <person name="Foldi C."/>
            <person name="Dima B."/>
            <person name="Sanchez-Garcia M."/>
            <person name="Sanchez-Ramirez S."/>
            <person name="Szollosi G.J."/>
            <person name="Szarkandi J.G."/>
            <person name="Papp V."/>
            <person name="Albert L."/>
            <person name="Andreopoulos W."/>
            <person name="Angelini C."/>
            <person name="Antonin V."/>
            <person name="Barry K.W."/>
            <person name="Bougher N.L."/>
            <person name="Buchanan P."/>
            <person name="Buyck B."/>
            <person name="Bense V."/>
            <person name="Catcheside P."/>
            <person name="Chovatia M."/>
            <person name="Cooper J."/>
            <person name="Damon W."/>
            <person name="Desjardin D."/>
            <person name="Finy P."/>
            <person name="Geml J."/>
            <person name="Haridas S."/>
            <person name="Hughes K."/>
            <person name="Justo A."/>
            <person name="Karasinski D."/>
            <person name="Kautmanova I."/>
            <person name="Kiss B."/>
            <person name="Kocsube S."/>
            <person name="Kotiranta H."/>
            <person name="LaButti K.M."/>
            <person name="Lechner B.E."/>
            <person name="Liimatainen K."/>
            <person name="Lipzen A."/>
            <person name="Lukacs Z."/>
            <person name="Mihaltcheva S."/>
            <person name="Morgado L.N."/>
            <person name="Niskanen T."/>
            <person name="Noordeloos M.E."/>
            <person name="Ohm R.A."/>
            <person name="Ortiz-Santana B."/>
            <person name="Ovrebo C."/>
            <person name="Racz N."/>
            <person name="Riley R."/>
            <person name="Savchenko A."/>
            <person name="Shiryaev A."/>
            <person name="Soop K."/>
            <person name="Spirin V."/>
            <person name="Szebenyi C."/>
            <person name="Tomsovsky M."/>
            <person name="Tulloss R.E."/>
            <person name="Uehling J."/>
            <person name="Grigoriev I.V."/>
            <person name="Vagvolgyi C."/>
            <person name="Papp T."/>
            <person name="Martin F.M."/>
            <person name="Miettinen O."/>
            <person name="Hibbett D.S."/>
            <person name="Nagy L.G."/>
        </authorList>
    </citation>
    <scope>NUCLEOTIDE SEQUENCE [LARGE SCALE GENOMIC DNA]</scope>
    <source>
        <strain evidence="3 4">CBS 121175</strain>
    </source>
</reference>
<evidence type="ECO:0000256" key="1">
    <source>
        <dbReference type="SAM" id="MobiDB-lite"/>
    </source>
</evidence>
<evidence type="ECO:0000313" key="3">
    <source>
        <dbReference type="EMBL" id="TFK27540.1"/>
    </source>
</evidence>
<gene>
    <name evidence="3" type="ORF">FA15DRAFT_701749</name>
</gene>
<organism evidence="3 4">
    <name type="scientific">Coprinopsis marcescibilis</name>
    <name type="common">Agaric fungus</name>
    <name type="synonym">Psathyrella marcescibilis</name>
    <dbReference type="NCBI Taxonomy" id="230819"/>
    <lineage>
        <taxon>Eukaryota</taxon>
        <taxon>Fungi</taxon>
        <taxon>Dikarya</taxon>
        <taxon>Basidiomycota</taxon>
        <taxon>Agaricomycotina</taxon>
        <taxon>Agaricomycetes</taxon>
        <taxon>Agaricomycetidae</taxon>
        <taxon>Agaricales</taxon>
        <taxon>Agaricineae</taxon>
        <taxon>Psathyrellaceae</taxon>
        <taxon>Coprinopsis</taxon>
    </lineage>
</organism>
<sequence>MSQHSAPVWFQIVDSQPSTPSSDASPTNGLSTDIPVLDESQGSLPYHLRIPNYLIPTIERKFPSPKLLKGWVATWCKHHVDPEGLSPGEPESYLKLFEERLLQAPLSETTMTGTGLPNTITFPTMYTTLKGPILLELVSITDVGISPFLLEEFRLRRENEMLSHLKGAADSPTLDTSYTSLAAIRSKLTPYPRCVLKFLFTDGFKKVEAFEQEFLPHFALGLTPLGCKVLLCDVAIFGGKMFIERANVKFIGGNGDTDATQDSKLQQIHYDRMEEDSKIISTNYYANVDTLYSSY</sequence>
<dbReference type="InterPro" id="IPR013894">
    <property type="entry name" value="RMI1_OB"/>
</dbReference>
<proteinExistence type="predicted"/>
<keyword evidence="4" id="KW-1185">Reference proteome</keyword>
<feature type="domain" description="RecQ mediated genome instability protein 1 OB-fold" evidence="2">
    <location>
        <begin position="117"/>
        <end position="255"/>
    </location>
</feature>
<protein>
    <recommendedName>
        <fullName evidence="2">RecQ mediated genome instability protein 1 OB-fold domain-containing protein</fullName>
    </recommendedName>
</protein>
<dbReference type="EMBL" id="ML210163">
    <property type="protein sequence ID" value="TFK27540.1"/>
    <property type="molecule type" value="Genomic_DNA"/>
</dbReference>
<name>A0A5C3L486_COPMA</name>
<evidence type="ECO:0000313" key="4">
    <source>
        <dbReference type="Proteomes" id="UP000307440"/>
    </source>
</evidence>
<accession>A0A5C3L486</accession>
<dbReference type="Gene3D" id="2.40.50.770">
    <property type="entry name" value="RecQ-mediated genome instability protein Rmi1, C-terminal domain"/>
    <property type="match status" value="1"/>
</dbReference>
<dbReference type="Pfam" id="PF08585">
    <property type="entry name" value="RMI1_N_C"/>
    <property type="match status" value="1"/>
</dbReference>
<feature type="region of interest" description="Disordered" evidence="1">
    <location>
        <begin position="14"/>
        <end position="36"/>
    </location>
</feature>
<feature type="compositionally biased region" description="Polar residues" evidence="1">
    <location>
        <begin position="14"/>
        <end position="31"/>
    </location>
</feature>
<dbReference type="Proteomes" id="UP000307440">
    <property type="component" value="Unassembled WGS sequence"/>
</dbReference>